<feature type="domain" description="UvrD-like helicase ATP-binding" evidence="5">
    <location>
        <begin position="14"/>
        <end position="69"/>
    </location>
</feature>
<keyword evidence="4" id="KW-0067">ATP-binding</keyword>
<dbReference type="InterPro" id="IPR027417">
    <property type="entry name" value="P-loop_NTPase"/>
</dbReference>
<name>A0ABZ2TJL2_9RHOB</name>
<evidence type="ECO:0000256" key="3">
    <source>
        <dbReference type="ARBA" id="ARBA00022806"/>
    </source>
</evidence>
<protein>
    <submittedName>
        <fullName evidence="6">UvrD-helicase domain-containing protein</fullName>
    </submittedName>
</protein>
<proteinExistence type="predicted"/>
<evidence type="ECO:0000256" key="4">
    <source>
        <dbReference type="ARBA" id="ARBA00022840"/>
    </source>
</evidence>
<dbReference type="RefSeq" id="WP_339106884.1">
    <property type="nucleotide sequence ID" value="NZ_CP146606.1"/>
</dbReference>
<gene>
    <name evidence="6" type="ORF">RZS32_008395</name>
</gene>
<evidence type="ECO:0000313" key="7">
    <source>
        <dbReference type="Proteomes" id="UP001281305"/>
    </source>
</evidence>
<dbReference type="Gene3D" id="3.40.50.300">
    <property type="entry name" value="P-loop containing nucleotide triphosphate hydrolases"/>
    <property type="match status" value="1"/>
</dbReference>
<accession>A0ABZ2TJL2</accession>
<organism evidence="6 7">
    <name type="scientific">Roseovarius rhodophyticola</name>
    <dbReference type="NCBI Taxonomy" id="3080827"/>
    <lineage>
        <taxon>Bacteria</taxon>
        <taxon>Pseudomonadati</taxon>
        <taxon>Pseudomonadota</taxon>
        <taxon>Alphaproteobacteria</taxon>
        <taxon>Rhodobacterales</taxon>
        <taxon>Roseobacteraceae</taxon>
        <taxon>Roseovarius</taxon>
    </lineage>
</organism>
<keyword evidence="1" id="KW-0547">Nucleotide-binding</keyword>
<evidence type="ECO:0000256" key="2">
    <source>
        <dbReference type="ARBA" id="ARBA00022801"/>
    </source>
</evidence>
<dbReference type="SUPFAM" id="SSF52540">
    <property type="entry name" value="P-loop containing nucleoside triphosphate hydrolases"/>
    <property type="match status" value="1"/>
</dbReference>
<dbReference type="InterPro" id="IPR014016">
    <property type="entry name" value="UvrD-like_ATP-bd"/>
</dbReference>
<evidence type="ECO:0000259" key="5">
    <source>
        <dbReference type="Pfam" id="PF00580"/>
    </source>
</evidence>
<evidence type="ECO:0000256" key="1">
    <source>
        <dbReference type="ARBA" id="ARBA00022741"/>
    </source>
</evidence>
<sequence>MDVYSDKLSELALTCEQQSDGRVIRRLESQFNALYIDEVQDLAGYDLELLELFLASKLKVTMVGDHRQATLATNQSPKHKKYRYAGIISLFEEWEKRIVYLWTSWILLTAAGKKSVIFLTSASLKVQKQHQ</sequence>
<dbReference type="Proteomes" id="UP001281305">
    <property type="component" value="Chromosome"/>
</dbReference>
<keyword evidence="7" id="KW-1185">Reference proteome</keyword>
<dbReference type="EMBL" id="CP146606">
    <property type="protein sequence ID" value="WYK19846.1"/>
    <property type="molecule type" value="Genomic_DNA"/>
</dbReference>
<keyword evidence="2" id="KW-0378">Hydrolase</keyword>
<dbReference type="Pfam" id="PF00580">
    <property type="entry name" value="UvrD-helicase"/>
    <property type="match status" value="1"/>
</dbReference>
<reference evidence="6 7" key="1">
    <citation type="submission" date="2024-02" db="EMBL/GenBank/DDBJ databases">
        <title>Roseovarius strain W115 nov., isolated from a marine algae.</title>
        <authorList>
            <person name="Lee M.W."/>
            <person name="Lee J.K."/>
            <person name="Kim J.M."/>
            <person name="Choi D.G."/>
            <person name="Baek J.H."/>
            <person name="Bayburt H."/>
            <person name="Jung J.J."/>
            <person name="Han D.M."/>
            <person name="Jeon C.O."/>
        </authorList>
    </citation>
    <scope>NUCLEOTIDE SEQUENCE [LARGE SCALE GENOMIC DNA]</scope>
    <source>
        <strain evidence="6 7">W115</strain>
    </source>
</reference>
<keyword evidence="3" id="KW-0347">Helicase</keyword>
<evidence type="ECO:0000313" key="6">
    <source>
        <dbReference type="EMBL" id="WYK19846.1"/>
    </source>
</evidence>